<protein>
    <recommendedName>
        <fullName evidence="3">Importin N-terminal domain-containing protein</fullName>
    </recommendedName>
</protein>
<comment type="caution">
    <text evidence="1">The sequence shown here is derived from an EMBL/GenBank/DDBJ whole genome shotgun (WGS) entry which is preliminary data.</text>
</comment>
<dbReference type="Proteomes" id="UP000179807">
    <property type="component" value="Unassembled WGS sequence"/>
</dbReference>
<dbReference type="Gene3D" id="1.25.10.10">
    <property type="entry name" value="Leucine-rich Repeat Variant"/>
    <property type="match status" value="1"/>
</dbReference>
<proteinExistence type="predicted"/>
<evidence type="ECO:0008006" key="3">
    <source>
        <dbReference type="Google" id="ProtNLM"/>
    </source>
</evidence>
<accession>A0A1J4JDU1</accession>
<organism evidence="1 2">
    <name type="scientific">Tritrichomonas foetus</name>
    <dbReference type="NCBI Taxonomy" id="1144522"/>
    <lineage>
        <taxon>Eukaryota</taxon>
        <taxon>Metamonada</taxon>
        <taxon>Parabasalia</taxon>
        <taxon>Tritrichomonadida</taxon>
        <taxon>Tritrichomonadidae</taxon>
        <taxon>Tritrichomonas</taxon>
    </lineage>
</organism>
<reference evidence="1" key="1">
    <citation type="submission" date="2016-10" db="EMBL/GenBank/DDBJ databases">
        <authorList>
            <person name="Benchimol M."/>
            <person name="Almeida L.G."/>
            <person name="Vasconcelos A.T."/>
            <person name="Perreira-Neves A."/>
            <person name="Rosa I.A."/>
            <person name="Tasca T."/>
            <person name="Bogo M.R."/>
            <person name="de Souza W."/>
        </authorList>
    </citation>
    <scope>NUCLEOTIDE SEQUENCE [LARGE SCALE GENOMIC DNA]</scope>
    <source>
        <strain evidence="1">K</strain>
    </source>
</reference>
<name>A0A1J4JDU1_9EUKA</name>
<sequence length="804" mass="92740">MDDSLLSLLVCFTNPDNEMRSHAEEKIQDLLQNEPISFSQFLFLILQNCKQIPPIIVNFSLILLKKIFSRATIAKKSNDQRLSYQLIPIEFACEIIPILFQFFQEFQTNPALCNGACYLLGQIAVYLLNFDVNHHILITILDQINAGINIIPNLKTFLFILDEEYLEINFIKNLTLKIQEWIQNPQFPIDAKPFLILMIKSLIIYLSDILLTEEDNKSFMQMMMILSEVPQFKYETYEFWTSLIENVPDLFCYATGLPQMSMNDLSMPDQDENVILSILRMWTSLAIQECDIPESTSNIVNSLIPVFLPFLFQLAENTIDIDVLPSDECYSIYTGTCECITSFAKLNPDLMIPILLRYGEQAVKTENVKIQEIGLFALKSAIFHISDTDKYFPICSHYLQLSIRLLDDPSIRIVVNAVEMIYNINYLYPTLYDYSLLLQKLILLMQTPIYMNASVLILEIARSQSIQANINLIDSLLNIGTHESIDCARELLEINPNDEVLVQISPKIINMIQVIINNETVSNSFNNSIHNHFILNPLLMIIGLAIDLKNEIFVQNQQNFILMFIKCYETYYNSPALRNLSISLRISQDPQLMSYLIPQIIECMDCQQNQELIFASLDSIIFDLCLLDLSPTFHEFVRAILTLQANSSFLMVKIKCLEAINSLHRNYPQLMQPYTTRLLTLFNSAVVSFKKIEDYEDSYEIHYNLLSVLLKESLLFLQIMDKEVILQGKSIAFQSIQCALIFCQTNDEFNLMIFDLLAMLIQNFSHEVKQFILGQEDLKLLIQSYIDPNDLQGSLSIIWNCLTQ</sequence>
<dbReference type="SUPFAM" id="SSF48371">
    <property type="entry name" value="ARM repeat"/>
    <property type="match status" value="1"/>
</dbReference>
<dbReference type="VEuPathDB" id="TrichDB:TRFO_36523"/>
<dbReference type="EMBL" id="MLAK01001124">
    <property type="protein sequence ID" value="OHS97322.1"/>
    <property type="molecule type" value="Genomic_DNA"/>
</dbReference>
<gene>
    <name evidence="1" type="ORF">TRFO_36523</name>
</gene>
<evidence type="ECO:0000313" key="1">
    <source>
        <dbReference type="EMBL" id="OHS97322.1"/>
    </source>
</evidence>
<keyword evidence="2" id="KW-1185">Reference proteome</keyword>
<dbReference type="GeneID" id="94845582"/>
<dbReference type="RefSeq" id="XP_068350459.1">
    <property type="nucleotide sequence ID" value="XM_068510878.1"/>
</dbReference>
<dbReference type="InterPro" id="IPR011989">
    <property type="entry name" value="ARM-like"/>
</dbReference>
<dbReference type="InterPro" id="IPR016024">
    <property type="entry name" value="ARM-type_fold"/>
</dbReference>
<dbReference type="AlphaFoldDB" id="A0A1J4JDU1"/>
<evidence type="ECO:0000313" key="2">
    <source>
        <dbReference type="Proteomes" id="UP000179807"/>
    </source>
</evidence>